<dbReference type="Pfam" id="PF01124">
    <property type="entry name" value="MAPEG"/>
    <property type="match status" value="1"/>
</dbReference>
<evidence type="ECO:0000256" key="4">
    <source>
        <dbReference type="ARBA" id="ARBA00023136"/>
    </source>
</evidence>
<evidence type="ECO:0000313" key="7">
    <source>
        <dbReference type="Proteomes" id="UP000027725"/>
    </source>
</evidence>
<evidence type="ECO:0000313" key="6">
    <source>
        <dbReference type="EMBL" id="KEP69485.1"/>
    </source>
</evidence>
<keyword evidence="3 5" id="KW-1133">Transmembrane helix</keyword>
<accession>A0A074TH58</accession>
<dbReference type="eggNOG" id="COG3686">
    <property type="taxonomic scope" value="Bacteria"/>
</dbReference>
<dbReference type="Gene3D" id="1.20.120.550">
    <property type="entry name" value="Membrane associated eicosanoid/glutathione metabolism-like domain"/>
    <property type="match status" value="1"/>
</dbReference>
<dbReference type="InterPro" id="IPR001129">
    <property type="entry name" value="Membr-assoc_MAPEG"/>
</dbReference>
<protein>
    <submittedName>
        <fullName evidence="6">Membrane protein</fullName>
    </submittedName>
</protein>
<sequence>MTPELTALALAGLLHIVQFVVASYMANVDLGPGYTTSPRDRAPSREPRKITARMLRAYDNHVQMFPFFAAGVGIIAITQQSSLITVLAAWVYLGARILYVPAYALGWQPWRSYIWILALLCCAVLFIAALV</sequence>
<name>A0A074TH58_9RHOB</name>
<gene>
    <name evidence="6" type="ORF">DL1_03605</name>
</gene>
<dbReference type="InterPro" id="IPR023352">
    <property type="entry name" value="MAPEG-like_dom_sf"/>
</dbReference>
<keyword evidence="2 5" id="KW-0812">Transmembrane</keyword>
<dbReference type="GO" id="GO:0016020">
    <property type="term" value="C:membrane"/>
    <property type="evidence" value="ECO:0007669"/>
    <property type="project" value="UniProtKB-SubCell"/>
</dbReference>
<keyword evidence="7" id="KW-1185">Reference proteome</keyword>
<reference evidence="6 7" key="1">
    <citation type="submission" date="2014-03" db="EMBL/GenBank/DDBJ databases">
        <title>The draft genome sequence of Thioclava dalianensis DLFJ1-1.</title>
        <authorList>
            <person name="Lai Q."/>
            <person name="Shao Z."/>
        </authorList>
    </citation>
    <scope>NUCLEOTIDE SEQUENCE [LARGE SCALE GENOMIC DNA]</scope>
    <source>
        <strain evidence="6 7">DLFJ1-1</strain>
    </source>
</reference>
<dbReference type="RefSeq" id="WP_038066292.1">
    <property type="nucleotide sequence ID" value="NZ_FOVB01000009.1"/>
</dbReference>
<organism evidence="6 7">
    <name type="scientific">Thioclava dalianensis</name>
    <dbReference type="NCBI Taxonomy" id="1185766"/>
    <lineage>
        <taxon>Bacteria</taxon>
        <taxon>Pseudomonadati</taxon>
        <taxon>Pseudomonadota</taxon>
        <taxon>Alphaproteobacteria</taxon>
        <taxon>Rhodobacterales</taxon>
        <taxon>Paracoccaceae</taxon>
        <taxon>Thioclava</taxon>
    </lineage>
</organism>
<keyword evidence="4 5" id="KW-0472">Membrane</keyword>
<dbReference type="SUPFAM" id="SSF161084">
    <property type="entry name" value="MAPEG domain-like"/>
    <property type="match status" value="1"/>
</dbReference>
<dbReference type="AlphaFoldDB" id="A0A074TH58"/>
<dbReference type="PANTHER" id="PTHR35371">
    <property type="entry name" value="INNER MEMBRANE PROTEIN"/>
    <property type="match status" value="1"/>
</dbReference>
<feature type="transmembrane region" description="Helical" evidence="5">
    <location>
        <begin position="112"/>
        <end position="130"/>
    </location>
</feature>
<evidence type="ECO:0000256" key="1">
    <source>
        <dbReference type="ARBA" id="ARBA00004370"/>
    </source>
</evidence>
<dbReference type="EMBL" id="JHEH01000013">
    <property type="protein sequence ID" value="KEP69485.1"/>
    <property type="molecule type" value="Genomic_DNA"/>
</dbReference>
<evidence type="ECO:0000256" key="2">
    <source>
        <dbReference type="ARBA" id="ARBA00022692"/>
    </source>
</evidence>
<comment type="subcellular location">
    <subcellularLocation>
        <location evidence="1">Membrane</location>
    </subcellularLocation>
</comment>
<evidence type="ECO:0000256" key="3">
    <source>
        <dbReference type="ARBA" id="ARBA00022989"/>
    </source>
</evidence>
<comment type="caution">
    <text evidence="6">The sequence shown here is derived from an EMBL/GenBank/DDBJ whole genome shotgun (WGS) entry which is preliminary data.</text>
</comment>
<proteinExistence type="predicted"/>
<evidence type="ECO:0000256" key="5">
    <source>
        <dbReference type="SAM" id="Phobius"/>
    </source>
</evidence>
<dbReference type="PANTHER" id="PTHR35371:SF1">
    <property type="entry name" value="BLR7753 PROTEIN"/>
    <property type="match status" value="1"/>
</dbReference>
<dbReference type="OrthoDB" id="7743618at2"/>
<dbReference type="STRING" id="1185766.SAMN05216224_10958"/>
<dbReference type="Proteomes" id="UP000027725">
    <property type="component" value="Unassembled WGS sequence"/>
</dbReference>